<evidence type="ECO:0000256" key="1">
    <source>
        <dbReference type="SAM" id="MobiDB-lite"/>
    </source>
</evidence>
<organism evidence="4 5">
    <name type="scientific">Vitis vinifera</name>
    <name type="common">Grape</name>
    <dbReference type="NCBI Taxonomy" id="29760"/>
    <lineage>
        <taxon>Eukaryota</taxon>
        <taxon>Viridiplantae</taxon>
        <taxon>Streptophyta</taxon>
        <taxon>Embryophyta</taxon>
        <taxon>Tracheophyta</taxon>
        <taxon>Spermatophyta</taxon>
        <taxon>Magnoliopsida</taxon>
        <taxon>eudicotyledons</taxon>
        <taxon>Gunneridae</taxon>
        <taxon>Pentapetalae</taxon>
        <taxon>rosids</taxon>
        <taxon>Vitales</taxon>
        <taxon>Vitaceae</taxon>
        <taxon>Viteae</taxon>
        <taxon>Vitis</taxon>
    </lineage>
</organism>
<gene>
    <name evidence="4" type="primary">TY3B-I_111</name>
    <name evidence="4" type="ORF">CK203_110980</name>
</gene>
<dbReference type="InterPro" id="IPR043502">
    <property type="entry name" value="DNA/RNA_pol_sf"/>
</dbReference>
<dbReference type="PANTHER" id="PTHR24559:SF439">
    <property type="entry name" value="RETROTRANSPOSON, UNCLASSIFIED-LIKE PROTEIN"/>
    <property type="match status" value="1"/>
</dbReference>
<proteinExistence type="predicted"/>
<dbReference type="AlphaFoldDB" id="A0A438CZ27"/>
<dbReference type="InterPro" id="IPR053134">
    <property type="entry name" value="RNA-dir_DNA_polymerase"/>
</dbReference>
<name>A0A438CZ27_VITVI</name>
<evidence type="ECO:0000259" key="3">
    <source>
        <dbReference type="Pfam" id="PF17919"/>
    </source>
</evidence>
<dbReference type="Gene3D" id="3.30.70.270">
    <property type="match status" value="1"/>
</dbReference>
<dbReference type="Proteomes" id="UP000288805">
    <property type="component" value="Unassembled WGS sequence"/>
</dbReference>
<feature type="domain" description="Reverse transcriptase" evidence="2">
    <location>
        <begin position="133"/>
        <end position="278"/>
    </location>
</feature>
<protein>
    <submittedName>
        <fullName evidence="4">Transposon Ty3-I Gag-Pol polyprotein</fullName>
    </submittedName>
</protein>
<dbReference type="Pfam" id="PF17919">
    <property type="entry name" value="RT_RNaseH_2"/>
    <property type="match status" value="1"/>
</dbReference>
<feature type="region of interest" description="Disordered" evidence="1">
    <location>
        <begin position="1"/>
        <end position="22"/>
    </location>
</feature>
<feature type="compositionally biased region" description="Basic and acidic residues" evidence="1">
    <location>
        <begin position="1"/>
        <end position="15"/>
    </location>
</feature>
<dbReference type="InterPro" id="IPR000477">
    <property type="entry name" value="RT_dom"/>
</dbReference>
<sequence>MITKQSDEGFPKDVEESSTYTNYHVTVEVDTNSESLENEPGEALQEFEGGGQATVDELKELNLGTNEDPRPIYVSMHLSLSVKKCYFELLLDYKDMFAWLYKEMSSLDPKVVVHQLMGSMVKYPTWIANIVPIKKKNGQIHVCVDLKFFNNACPKDDFPLPIIELMVNATTGHEALSFIDGSLGYNQIQMVPRDEELTAFRTPKGIYYYKVMPFGLKNAGATYQHAMKKFFDDMLHKNVKCYVDDLVVKSRKREDHLRDLRRVFDKLRRRCQPFNQLKKKNVPFVWDKACHNEFESIKKYLDNPPILSAPMAGKPLILYIVAQECSLGPLLAQENEEIKKKALYYLSQTLARPELNYSPIEKTCLTLIFSTKKLRHYMLAYTVHLIAHVDLIKYVLSKLVLSRRLALWGLLLIEYEIIYILQKAIKGQALVDFLANHPIPATWEISDDLLDEEIFYALTFFLRG</sequence>
<dbReference type="Pfam" id="PF00078">
    <property type="entry name" value="RVT_1"/>
    <property type="match status" value="1"/>
</dbReference>
<comment type="caution">
    <text evidence="4">The sequence shown here is derived from an EMBL/GenBank/DDBJ whole genome shotgun (WGS) entry which is preliminary data.</text>
</comment>
<evidence type="ECO:0000313" key="5">
    <source>
        <dbReference type="Proteomes" id="UP000288805"/>
    </source>
</evidence>
<feature type="domain" description="Reverse transcriptase/retrotransposon-derived protein RNase H-like" evidence="3">
    <location>
        <begin position="286"/>
        <end position="383"/>
    </location>
</feature>
<dbReference type="PANTHER" id="PTHR24559">
    <property type="entry name" value="TRANSPOSON TY3-I GAG-POL POLYPROTEIN"/>
    <property type="match status" value="1"/>
</dbReference>
<reference evidence="4 5" key="1">
    <citation type="journal article" date="2018" name="PLoS Genet.">
        <title>Population sequencing reveals clonal diversity and ancestral inbreeding in the grapevine cultivar Chardonnay.</title>
        <authorList>
            <person name="Roach M.J."/>
            <person name="Johnson D.L."/>
            <person name="Bohlmann J."/>
            <person name="van Vuuren H.J."/>
            <person name="Jones S.J."/>
            <person name="Pretorius I.S."/>
            <person name="Schmidt S.A."/>
            <person name="Borneman A.R."/>
        </authorList>
    </citation>
    <scope>NUCLEOTIDE SEQUENCE [LARGE SCALE GENOMIC DNA]</scope>
    <source>
        <strain evidence="5">cv. Chardonnay</strain>
        <tissue evidence="4">Leaf</tissue>
    </source>
</reference>
<accession>A0A438CZ27</accession>
<evidence type="ECO:0000259" key="2">
    <source>
        <dbReference type="Pfam" id="PF00078"/>
    </source>
</evidence>
<dbReference type="Gene3D" id="3.10.10.10">
    <property type="entry name" value="HIV Type 1 Reverse Transcriptase, subunit A, domain 1"/>
    <property type="match status" value="1"/>
</dbReference>
<dbReference type="InterPro" id="IPR041577">
    <property type="entry name" value="RT_RNaseH_2"/>
</dbReference>
<dbReference type="CDD" id="cd01647">
    <property type="entry name" value="RT_LTR"/>
    <property type="match status" value="1"/>
</dbReference>
<dbReference type="InterPro" id="IPR043128">
    <property type="entry name" value="Rev_trsase/Diguanyl_cyclase"/>
</dbReference>
<evidence type="ECO:0000313" key="4">
    <source>
        <dbReference type="EMBL" id="RVW28465.1"/>
    </source>
</evidence>
<dbReference type="SUPFAM" id="SSF56672">
    <property type="entry name" value="DNA/RNA polymerases"/>
    <property type="match status" value="1"/>
</dbReference>
<dbReference type="EMBL" id="QGNW01001893">
    <property type="protein sequence ID" value="RVW28465.1"/>
    <property type="molecule type" value="Genomic_DNA"/>
</dbReference>